<proteinExistence type="predicted"/>
<dbReference type="EMBL" id="VSSQ01035283">
    <property type="protein sequence ID" value="MPM87477.1"/>
    <property type="molecule type" value="Genomic_DNA"/>
</dbReference>
<gene>
    <name evidence="1" type="ORF">SDC9_134573</name>
</gene>
<comment type="caution">
    <text evidence="1">The sequence shown here is derived from an EMBL/GenBank/DDBJ whole genome shotgun (WGS) entry which is preliminary data.</text>
</comment>
<name>A0A645DE06_9ZZZZ</name>
<accession>A0A645DE06</accession>
<evidence type="ECO:0000313" key="1">
    <source>
        <dbReference type="EMBL" id="MPM87477.1"/>
    </source>
</evidence>
<organism evidence="1">
    <name type="scientific">bioreactor metagenome</name>
    <dbReference type="NCBI Taxonomy" id="1076179"/>
    <lineage>
        <taxon>unclassified sequences</taxon>
        <taxon>metagenomes</taxon>
        <taxon>ecological metagenomes</taxon>
    </lineage>
</organism>
<sequence>MLLRADVRAGLIFQNTDVFVKHAEQSQQFVNILQRDCKHNPLCFLCQAALSFVDEMFPIQRAAGVFSHVLHAKLAASLTRDYNTTTHKKPRHTA</sequence>
<reference evidence="1" key="1">
    <citation type="submission" date="2019-08" db="EMBL/GenBank/DDBJ databases">
        <authorList>
            <person name="Kucharzyk K."/>
            <person name="Murdoch R.W."/>
            <person name="Higgins S."/>
            <person name="Loffler F."/>
        </authorList>
    </citation>
    <scope>NUCLEOTIDE SEQUENCE</scope>
</reference>
<protein>
    <submittedName>
        <fullName evidence="1">Uncharacterized protein</fullName>
    </submittedName>
</protein>
<dbReference type="AlphaFoldDB" id="A0A645DE06"/>